<evidence type="ECO:0000313" key="5">
    <source>
        <dbReference type="Proteomes" id="UP001143981"/>
    </source>
</evidence>
<feature type="compositionally biased region" description="Acidic residues" evidence="2">
    <location>
        <begin position="482"/>
        <end position="494"/>
    </location>
</feature>
<dbReference type="Pfam" id="PF04925">
    <property type="entry name" value="SHQ1"/>
    <property type="match status" value="1"/>
</dbReference>
<dbReference type="Gene3D" id="2.60.40.790">
    <property type="match status" value="1"/>
</dbReference>
<feature type="region of interest" description="Disordered" evidence="2">
    <location>
        <begin position="482"/>
        <end position="568"/>
    </location>
</feature>
<dbReference type="PANTHER" id="PTHR12967">
    <property type="entry name" value="PROTEIN SHQ1 HOMOLOG"/>
    <property type="match status" value="1"/>
</dbReference>
<dbReference type="GO" id="GO:0005737">
    <property type="term" value="C:cytoplasm"/>
    <property type="evidence" value="ECO:0007669"/>
    <property type="project" value="TreeGrafter"/>
</dbReference>
<dbReference type="PROSITE" id="PS51203">
    <property type="entry name" value="CS"/>
    <property type="match status" value="1"/>
</dbReference>
<sequence length="568" mass="62290">MITPRFSVRQDEARVYITIHAPHVRAQSIEFDVDDDQFKFFASPYYLRLTFPGRVVEDDGSAASFDATTGDISVALSKQTPGESFANLDLLSSLLATRQEREAAGYPDSALPKRPVIEDLDAAGAGTSGGTVDEVLEQARLDEDFDWELPQSLAAEDEEKPLGGSAKYGFNQQYSGYLAHVHNTANEVNEVADPENMTAEERRRGRAACEDAKFDAEYYMSDYVYDDDIQPLIQFTPPFVAALQQLRQAKDDDAMGTPTAAARVPGGDATVDELAHQVQRGLRAGEDGGQAVEIGPAMDFSDGEKKLMMELPRKAHLISDKRAIYLGLVDLLFAYSLEVRINQGESTVESAWTIGALSATLSNLEQFASLRSTVIACFRRGLAYPLYRNWELCEAALSDVHAICRLGRRAILKAFLAMKQLFDAHDMYYIYSKLYFDDYCVWLQTAASDKAIRSMARKLRGFEINKEETGWSLDECEDLALETSEGEDDDDGDREDVSCAEDPSLASQQGVPPPGDTPEATPDALRLADMSLSSELSNLAGGPHVPSVPSALLPGLRAPNGDGSEIIE</sequence>
<feature type="domain" description="CS" evidence="3">
    <location>
        <begin position="1"/>
        <end position="89"/>
    </location>
</feature>
<dbReference type="GO" id="GO:0005654">
    <property type="term" value="C:nucleoplasm"/>
    <property type="evidence" value="ECO:0007669"/>
    <property type="project" value="TreeGrafter"/>
</dbReference>
<evidence type="ECO:0000259" key="3">
    <source>
        <dbReference type="PROSITE" id="PS51203"/>
    </source>
</evidence>
<dbReference type="Proteomes" id="UP001143981">
    <property type="component" value="Unassembled WGS sequence"/>
</dbReference>
<keyword evidence="5" id="KW-1185">Reference proteome</keyword>
<dbReference type="EMBL" id="JANBOI010000061">
    <property type="protein sequence ID" value="KAJ1734698.1"/>
    <property type="molecule type" value="Genomic_DNA"/>
</dbReference>
<accession>A0A9W7YFC3</accession>
<reference evidence="4" key="1">
    <citation type="submission" date="2022-07" db="EMBL/GenBank/DDBJ databases">
        <title>Phylogenomic reconstructions and comparative analyses of Kickxellomycotina fungi.</title>
        <authorList>
            <person name="Reynolds N.K."/>
            <person name="Stajich J.E."/>
            <person name="Barry K."/>
            <person name="Grigoriev I.V."/>
            <person name="Crous P."/>
            <person name="Smith M.E."/>
        </authorList>
    </citation>
    <scope>NUCLEOTIDE SEQUENCE</scope>
    <source>
        <strain evidence="4">BCRC 34381</strain>
    </source>
</reference>
<comment type="similarity">
    <text evidence="1">Belongs to the SHQ1 family.</text>
</comment>
<organism evidence="4 5">
    <name type="scientific">Coemansia biformis</name>
    <dbReference type="NCBI Taxonomy" id="1286918"/>
    <lineage>
        <taxon>Eukaryota</taxon>
        <taxon>Fungi</taxon>
        <taxon>Fungi incertae sedis</taxon>
        <taxon>Zoopagomycota</taxon>
        <taxon>Kickxellomycotina</taxon>
        <taxon>Kickxellomycetes</taxon>
        <taxon>Kickxellales</taxon>
        <taxon>Kickxellaceae</taxon>
        <taxon>Coemansia</taxon>
    </lineage>
</organism>
<dbReference type="PANTHER" id="PTHR12967:SF0">
    <property type="entry name" value="PROTEIN SHQ1 HOMOLOG"/>
    <property type="match status" value="1"/>
</dbReference>
<gene>
    <name evidence="4" type="ORF">LPJ61_000938</name>
</gene>
<dbReference type="InterPro" id="IPR007009">
    <property type="entry name" value="Shq1_C"/>
</dbReference>
<dbReference type="GO" id="GO:0000493">
    <property type="term" value="P:box H/ACA snoRNP assembly"/>
    <property type="evidence" value="ECO:0007669"/>
    <property type="project" value="InterPro"/>
</dbReference>
<evidence type="ECO:0000256" key="1">
    <source>
        <dbReference type="ARBA" id="ARBA00005607"/>
    </source>
</evidence>
<dbReference type="InterPro" id="IPR008978">
    <property type="entry name" value="HSP20-like_chaperone"/>
</dbReference>
<dbReference type="OrthoDB" id="73639at2759"/>
<evidence type="ECO:0000256" key="2">
    <source>
        <dbReference type="SAM" id="MobiDB-lite"/>
    </source>
</evidence>
<comment type="caution">
    <text evidence="4">The sequence shown here is derived from an EMBL/GenBank/DDBJ whole genome shotgun (WGS) entry which is preliminary data.</text>
</comment>
<dbReference type="GO" id="GO:0051082">
    <property type="term" value="F:unfolded protein binding"/>
    <property type="evidence" value="ECO:0007669"/>
    <property type="project" value="TreeGrafter"/>
</dbReference>
<dbReference type="InterPro" id="IPR007052">
    <property type="entry name" value="CS_dom"/>
</dbReference>
<dbReference type="InterPro" id="IPR039742">
    <property type="entry name" value="Shq1"/>
</dbReference>
<name>A0A9W7YFC3_9FUNG</name>
<dbReference type="CDD" id="cd00298">
    <property type="entry name" value="ACD_sHsps_p23-like"/>
    <property type="match status" value="1"/>
</dbReference>
<dbReference type="Pfam" id="PF21413">
    <property type="entry name" value="SHQ1-like_CS"/>
    <property type="match status" value="1"/>
</dbReference>
<protein>
    <recommendedName>
        <fullName evidence="3">CS domain-containing protein</fullName>
    </recommendedName>
</protein>
<proteinExistence type="inferred from homology"/>
<dbReference type="SUPFAM" id="SSF49764">
    <property type="entry name" value="HSP20-like chaperones"/>
    <property type="match status" value="1"/>
</dbReference>
<evidence type="ECO:0000313" key="4">
    <source>
        <dbReference type="EMBL" id="KAJ1734698.1"/>
    </source>
</evidence>
<dbReference type="InterPro" id="IPR048696">
    <property type="entry name" value="SHQ1-like_CS"/>
</dbReference>
<dbReference type="AlphaFoldDB" id="A0A9W7YFC3"/>